<dbReference type="SUPFAM" id="SSF55874">
    <property type="entry name" value="ATPase domain of HSP90 chaperone/DNA topoisomerase II/histidine kinase"/>
    <property type="match status" value="1"/>
</dbReference>
<dbReference type="AlphaFoldDB" id="A0A437ML97"/>
<reference evidence="3 4" key="1">
    <citation type="submission" date="2019-01" db="EMBL/GenBank/DDBJ databases">
        <authorList>
            <person name="Chen W.-M."/>
        </authorList>
    </citation>
    <scope>NUCLEOTIDE SEQUENCE [LARGE SCALE GENOMIC DNA]</scope>
    <source>
        <strain evidence="3 4">YBJ-36</strain>
    </source>
</reference>
<organism evidence="3 4">
    <name type="scientific">Mucilaginibacter limnophilus</name>
    <dbReference type="NCBI Taxonomy" id="1932778"/>
    <lineage>
        <taxon>Bacteria</taxon>
        <taxon>Pseudomonadati</taxon>
        <taxon>Bacteroidota</taxon>
        <taxon>Sphingobacteriia</taxon>
        <taxon>Sphingobacteriales</taxon>
        <taxon>Sphingobacteriaceae</taxon>
        <taxon>Mucilaginibacter</taxon>
    </lineage>
</organism>
<name>A0A437ML97_9SPHI</name>
<keyword evidence="1" id="KW-1133">Transmembrane helix</keyword>
<dbReference type="PANTHER" id="PTHR34220">
    <property type="entry name" value="SENSOR HISTIDINE KINASE YPDA"/>
    <property type="match status" value="1"/>
</dbReference>
<sequence length="357" mass="40309">MQIAQSKYSRLLIPLTALAVALFMTLPRIGIMAYLRTNPGLRMSQITWGDLGSKFLYAFLVAWLFLWLNAANINIAVGFRTIRTSKFSHRLLINILLFLLVRWLFRLSGIPEVSALRPGRGATFLFNISLVLEVSFCILIAEIYRLFRKHQEQLLRNEMLLKINAEARFEVLKNQVNPHFLFNSLNTINAVIDKDVAAAKRFVNNMSQVYRHILNSSGRPVITLAEEMEFTTAYVSMLMERHADSISIEIMVPDEYNSLLLPPVSLQVLIENAVKHNVMSTGNPLKISVSAHEGCIVVSNKVSERKLKSPSTGTGLWNLDQRYRHLCSGTITISNNDGVFTVALPLLKAYGDKYVPV</sequence>
<gene>
    <name evidence="3" type="ORF">EOD41_16585</name>
</gene>
<protein>
    <recommendedName>
        <fullName evidence="2">Signal transduction histidine kinase internal region domain-containing protein</fullName>
    </recommendedName>
</protein>
<dbReference type="GO" id="GO:0000155">
    <property type="term" value="F:phosphorelay sensor kinase activity"/>
    <property type="evidence" value="ECO:0007669"/>
    <property type="project" value="InterPro"/>
</dbReference>
<proteinExistence type="predicted"/>
<feature type="domain" description="Signal transduction histidine kinase internal region" evidence="2">
    <location>
        <begin position="167"/>
        <end position="244"/>
    </location>
</feature>
<evidence type="ECO:0000256" key="1">
    <source>
        <dbReference type="SAM" id="Phobius"/>
    </source>
</evidence>
<feature type="transmembrane region" description="Helical" evidence="1">
    <location>
        <begin position="87"/>
        <end position="105"/>
    </location>
</feature>
<dbReference type="OrthoDB" id="9809908at2"/>
<keyword evidence="1" id="KW-0812">Transmembrane</keyword>
<evidence type="ECO:0000313" key="4">
    <source>
        <dbReference type="Proteomes" id="UP000282759"/>
    </source>
</evidence>
<evidence type="ECO:0000259" key="2">
    <source>
        <dbReference type="Pfam" id="PF06580"/>
    </source>
</evidence>
<comment type="caution">
    <text evidence="3">The sequence shown here is derived from an EMBL/GenBank/DDBJ whole genome shotgun (WGS) entry which is preliminary data.</text>
</comment>
<dbReference type="InterPro" id="IPR050640">
    <property type="entry name" value="Bact_2-comp_sensor_kinase"/>
</dbReference>
<dbReference type="PANTHER" id="PTHR34220:SF7">
    <property type="entry name" value="SENSOR HISTIDINE KINASE YPDA"/>
    <property type="match status" value="1"/>
</dbReference>
<feature type="transmembrane region" description="Helical" evidence="1">
    <location>
        <begin position="55"/>
        <end position="75"/>
    </location>
</feature>
<keyword evidence="1" id="KW-0472">Membrane</keyword>
<feature type="transmembrane region" description="Helical" evidence="1">
    <location>
        <begin position="125"/>
        <end position="147"/>
    </location>
</feature>
<keyword evidence="4" id="KW-1185">Reference proteome</keyword>
<dbReference type="Proteomes" id="UP000282759">
    <property type="component" value="Unassembled WGS sequence"/>
</dbReference>
<evidence type="ECO:0000313" key="3">
    <source>
        <dbReference type="EMBL" id="RVT98409.1"/>
    </source>
</evidence>
<dbReference type="InterPro" id="IPR036890">
    <property type="entry name" value="HATPase_C_sf"/>
</dbReference>
<dbReference type="InterPro" id="IPR010559">
    <property type="entry name" value="Sig_transdc_His_kin_internal"/>
</dbReference>
<accession>A0A437ML97</accession>
<dbReference type="GO" id="GO:0016020">
    <property type="term" value="C:membrane"/>
    <property type="evidence" value="ECO:0007669"/>
    <property type="project" value="InterPro"/>
</dbReference>
<dbReference type="Pfam" id="PF06580">
    <property type="entry name" value="His_kinase"/>
    <property type="match status" value="1"/>
</dbReference>
<feature type="transmembrane region" description="Helical" evidence="1">
    <location>
        <begin position="12"/>
        <end position="35"/>
    </location>
</feature>
<dbReference type="Gene3D" id="3.30.565.10">
    <property type="entry name" value="Histidine kinase-like ATPase, C-terminal domain"/>
    <property type="match status" value="1"/>
</dbReference>
<dbReference type="EMBL" id="SACK01000008">
    <property type="protein sequence ID" value="RVT98409.1"/>
    <property type="molecule type" value="Genomic_DNA"/>
</dbReference>